<keyword evidence="3" id="KW-1133">Transmembrane helix</keyword>
<comment type="function">
    <text evidence="1 2">PPIases accelerate the folding of proteins. It catalyzes the cis-trans isomerization of proline imidic peptide bonds in oligopeptides.</text>
</comment>
<keyword evidence="2" id="KW-0697">Rotamase</keyword>
<dbReference type="AlphaFoldDB" id="A0A931N5C2"/>
<evidence type="ECO:0000256" key="2">
    <source>
        <dbReference type="RuleBase" id="RU363019"/>
    </source>
</evidence>
<dbReference type="CDD" id="cd00317">
    <property type="entry name" value="cyclophilin"/>
    <property type="match status" value="1"/>
</dbReference>
<keyword evidence="3" id="KW-0472">Membrane</keyword>
<keyword evidence="6" id="KW-1185">Reference proteome</keyword>
<dbReference type="Gene3D" id="2.40.100.10">
    <property type="entry name" value="Cyclophilin-like"/>
    <property type="match status" value="1"/>
</dbReference>
<dbReference type="PROSITE" id="PS50072">
    <property type="entry name" value="CSA_PPIASE_2"/>
    <property type="match status" value="1"/>
</dbReference>
<keyword evidence="2 5" id="KW-0413">Isomerase</keyword>
<organism evidence="5 6">
    <name type="scientific">Nocardia bovistercoris</name>
    <dbReference type="NCBI Taxonomy" id="2785916"/>
    <lineage>
        <taxon>Bacteria</taxon>
        <taxon>Bacillati</taxon>
        <taxon>Actinomycetota</taxon>
        <taxon>Actinomycetes</taxon>
        <taxon>Mycobacteriales</taxon>
        <taxon>Nocardiaceae</taxon>
        <taxon>Nocardia</taxon>
    </lineage>
</organism>
<reference evidence="5" key="1">
    <citation type="submission" date="2020-11" db="EMBL/GenBank/DDBJ databases">
        <title>Nocardia NEAU-351.nov., a novel actinomycete isolated from the cow dung.</title>
        <authorList>
            <person name="Zhang X."/>
        </authorList>
    </citation>
    <scope>NUCLEOTIDE SEQUENCE</scope>
    <source>
        <strain evidence="5">NEAU-351</strain>
    </source>
</reference>
<dbReference type="Pfam" id="PF00160">
    <property type="entry name" value="Pro_isomerase"/>
    <property type="match status" value="1"/>
</dbReference>
<dbReference type="GO" id="GO:0003755">
    <property type="term" value="F:peptidyl-prolyl cis-trans isomerase activity"/>
    <property type="evidence" value="ECO:0007669"/>
    <property type="project" value="UniProtKB-UniRule"/>
</dbReference>
<dbReference type="SUPFAM" id="SSF50891">
    <property type="entry name" value="Cyclophilin-like"/>
    <property type="match status" value="1"/>
</dbReference>
<gene>
    <name evidence="5" type="ORF">IT779_25715</name>
</gene>
<sequence length="264" mass="27288">MAVCGPSIDRCADPTREIPTVSSGTGMRVTGRGTDGARRRGRAMRRVLPGLGVLVAGAALTLFAAGGVSAQTWHLRQAPAGCAAAAPGQPNGKQWPVEPGLWIDPAAGYTATLDTNCGAITVALEVARAPRTVNSFAFLAGEQYFDRTRCHRLTTEGIYVLQCGDPTATGTGGPGYRFPDENLAGATYPAGTLAMANSGRDTNGSQFFLVYRDSQLPPNYTPFGRVVGGLDVLTRIAGAGVRDGSGDGTPATDVALNTVTTARS</sequence>
<keyword evidence="3" id="KW-0812">Transmembrane</keyword>
<dbReference type="EC" id="5.2.1.8" evidence="2"/>
<evidence type="ECO:0000313" key="5">
    <source>
        <dbReference type="EMBL" id="MBH0779674.1"/>
    </source>
</evidence>
<feature type="transmembrane region" description="Helical" evidence="3">
    <location>
        <begin position="47"/>
        <end position="68"/>
    </location>
</feature>
<accession>A0A931N5C2</accession>
<evidence type="ECO:0000313" key="6">
    <source>
        <dbReference type="Proteomes" id="UP000655751"/>
    </source>
</evidence>
<dbReference type="InterPro" id="IPR029000">
    <property type="entry name" value="Cyclophilin-like_dom_sf"/>
</dbReference>
<dbReference type="PANTHER" id="PTHR45625">
    <property type="entry name" value="PEPTIDYL-PROLYL CIS-TRANS ISOMERASE-RELATED"/>
    <property type="match status" value="1"/>
</dbReference>
<name>A0A931N5C2_9NOCA</name>
<comment type="catalytic activity">
    <reaction evidence="2">
        <text>[protein]-peptidylproline (omega=180) = [protein]-peptidylproline (omega=0)</text>
        <dbReference type="Rhea" id="RHEA:16237"/>
        <dbReference type="Rhea" id="RHEA-COMP:10747"/>
        <dbReference type="Rhea" id="RHEA-COMP:10748"/>
        <dbReference type="ChEBI" id="CHEBI:83833"/>
        <dbReference type="ChEBI" id="CHEBI:83834"/>
        <dbReference type="EC" id="5.2.1.8"/>
    </reaction>
</comment>
<comment type="caution">
    <text evidence="5">The sequence shown here is derived from an EMBL/GenBank/DDBJ whole genome shotgun (WGS) entry which is preliminary data.</text>
</comment>
<comment type="similarity">
    <text evidence="2">Belongs to the cyclophilin-type PPIase family.</text>
</comment>
<protein>
    <recommendedName>
        <fullName evidence="2">Peptidyl-prolyl cis-trans isomerase</fullName>
        <shortName evidence="2">PPIase</shortName>
        <ecNumber evidence="2">5.2.1.8</ecNumber>
    </recommendedName>
</protein>
<dbReference type="PRINTS" id="PR00153">
    <property type="entry name" value="CSAPPISMRASE"/>
</dbReference>
<dbReference type="InterPro" id="IPR002130">
    <property type="entry name" value="Cyclophilin-type_PPIase_dom"/>
</dbReference>
<feature type="domain" description="PPIase cyclophilin-type" evidence="4">
    <location>
        <begin position="118"/>
        <end position="261"/>
    </location>
</feature>
<dbReference type="InterPro" id="IPR044666">
    <property type="entry name" value="Cyclophilin_A-like"/>
</dbReference>
<evidence type="ECO:0000259" key="4">
    <source>
        <dbReference type="PROSITE" id="PS50072"/>
    </source>
</evidence>
<evidence type="ECO:0000256" key="3">
    <source>
        <dbReference type="SAM" id="Phobius"/>
    </source>
</evidence>
<dbReference type="PANTHER" id="PTHR45625:SF3">
    <property type="entry name" value="PEPTIDYL-PROLYL CIS-TRANS ISOMERASE B-RELATED"/>
    <property type="match status" value="1"/>
</dbReference>
<evidence type="ECO:0000256" key="1">
    <source>
        <dbReference type="ARBA" id="ARBA00002388"/>
    </source>
</evidence>
<dbReference type="EMBL" id="JADMLG010000012">
    <property type="protein sequence ID" value="MBH0779674.1"/>
    <property type="molecule type" value="Genomic_DNA"/>
</dbReference>
<dbReference type="Proteomes" id="UP000655751">
    <property type="component" value="Unassembled WGS sequence"/>
</dbReference>
<proteinExistence type="inferred from homology"/>